<comment type="caution">
    <text evidence="1">The sequence shown here is derived from an EMBL/GenBank/DDBJ whole genome shotgun (WGS) entry which is preliminary data.</text>
</comment>
<reference evidence="1" key="1">
    <citation type="journal article" date="2023" name="Genome Biol. Evol.">
        <title>Long-read-based Genome Assembly of Drosophila gunungcola Reveals Fewer Chemosensory Genes in Flower-breeding Species.</title>
        <authorList>
            <person name="Negi A."/>
            <person name="Liao B.Y."/>
            <person name="Yeh S.D."/>
        </authorList>
    </citation>
    <scope>NUCLEOTIDE SEQUENCE</scope>
    <source>
        <strain evidence="1">Sukarami</strain>
    </source>
</reference>
<protein>
    <submittedName>
        <fullName evidence="1">Uncharacterized protein</fullName>
    </submittedName>
</protein>
<gene>
    <name evidence="1" type="ORF">M5D96_001479</name>
</gene>
<accession>A0A9P9YZ21</accession>
<evidence type="ECO:0000313" key="1">
    <source>
        <dbReference type="EMBL" id="KAI8045299.1"/>
    </source>
</evidence>
<keyword evidence="2" id="KW-1185">Reference proteome</keyword>
<name>A0A9P9YZ21_9MUSC</name>
<sequence length="75" mass="8775">MQSKIRLPWLSRCNRRGVKYKTIFRKSCHEINGSRIYTRISHRPTTASSMNNESSKAARKEKVTSLTHLYYSSIL</sequence>
<proteinExistence type="predicted"/>
<evidence type="ECO:0000313" key="2">
    <source>
        <dbReference type="Proteomes" id="UP001059596"/>
    </source>
</evidence>
<dbReference type="Proteomes" id="UP001059596">
    <property type="component" value="Chromosome 3R"/>
</dbReference>
<dbReference type="AlphaFoldDB" id="A0A9P9YZ21"/>
<dbReference type="EMBL" id="JAMKOV010000001">
    <property type="protein sequence ID" value="KAI8045299.1"/>
    <property type="molecule type" value="Genomic_DNA"/>
</dbReference>
<organism evidence="1 2">
    <name type="scientific">Drosophila gunungcola</name>
    <name type="common">fruit fly</name>
    <dbReference type="NCBI Taxonomy" id="103775"/>
    <lineage>
        <taxon>Eukaryota</taxon>
        <taxon>Metazoa</taxon>
        <taxon>Ecdysozoa</taxon>
        <taxon>Arthropoda</taxon>
        <taxon>Hexapoda</taxon>
        <taxon>Insecta</taxon>
        <taxon>Pterygota</taxon>
        <taxon>Neoptera</taxon>
        <taxon>Endopterygota</taxon>
        <taxon>Diptera</taxon>
        <taxon>Brachycera</taxon>
        <taxon>Muscomorpha</taxon>
        <taxon>Ephydroidea</taxon>
        <taxon>Drosophilidae</taxon>
        <taxon>Drosophila</taxon>
        <taxon>Sophophora</taxon>
    </lineage>
</organism>